<dbReference type="SUPFAM" id="SSF49899">
    <property type="entry name" value="Concanavalin A-like lectins/glucanases"/>
    <property type="match status" value="1"/>
</dbReference>
<reference evidence="3" key="1">
    <citation type="submission" date="2016-10" db="EMBL/GenBank/DDBJ databases">
        <authorList>
            <person name="Varghese N."/>
            <person name="Submissions S."/>
        </authorList>
    </citation>
    <scope>NUCLEOTIDE SEQUENCE [LARGE SCALE GENOMIC DNA]</scope>
    <source>
        <strain evidence="3">DSM 23313</strain>
    </source>
</reference>
<protein>
    <submittedName>
        <fullName evidence="2">Uncharacterized protein</fullName>
    </submittedName>
</protein>
<dbReference type="RefSeq" id="WP_090410448.1">
    <property type="nucleotide sequence ID" value="NZ_FNDQ01000036.1"/>
</dbReference>
<keyword evidence="1" id="KW-0732">Signal</keyword>
<accession>A0A1G8GZD9</accession>
<evidence type="ECO:0000313" key="2">
    <source>
        <dbReference type="EMBL" id="SDH99620.1"/>
    </source>
</evidence>
<evidence type="ECO:0000256" key="1">
    <source>
        <dbReference type="SAM" id="SignalP"/>
    </source>
</evidence>
<feature type="chain" id="PRO_5017307548" evidence="1">
    <location>
        <begin position="21"/>
        <end position="517"/>
    </location>
</feature>
<dbReference type="AlphaFoldDB" id="A0A1G8GZD9"/>
<dbReference type="Gene3D" id="2.60.120.200">
    <property type="match status" value="1"/>
</dbReference>
<dbReference type="GO" id="GO:0004553">
    <property type="term" value="F:hydrolase activity, hydrolyzing O-glycosyl compounds"/>
    <property type="evidence" value="ECO:0007669"/>
    <property type="project" value="UniProtKB-ARBA"/>
</dbReference>
<name>A0A1G8GZD9_9FLAO</name>
<dbReference type="GO" id="GO:0005975">
    <property type="term" value="P:carbohydrate metabolic process"/>
    <property type="evidence" value="ECO:0007669"/>
    <property type="project" value="UniProtKB-ARBA"/>
</dbReference>
<organism evidence="2 3">
    <name type="scientific">Myroides phaeus</name>
    <dbReference type="NCBI Taxonomy" id="702745"/>
    <lineage>
        <taxon>Bacteria</taxon>
        <taxon>Pseudomonadati</taxon>
        <taxon>Bacteroidota</taxon>
        <taxon>Flavobacteriia</taxon>
        <taxon>Flavobacteriales</taxon>
        <taxon>Flavobacteriaceae</taxon>
        <taxon>Myroides</taxon>
    </lineage>
</organism>
<gene>
    <name evidence="2" type="ORF">SAMN05421818_1362</name>
</gene>
<evidence type="ECO:0000313" key="3">
    <source>
        <dbReference type="Proteomes" id="UP000243588"/>
    </source>
</evidence>
<dbReference type="InterPro" id="IPR013320">
    <property type="entry name" value="ConA-like_dom_sf"/>
</dbReference>
<dbReference type="Proteomes" id="UP000243588">
    <property type="component" value="Unassembled WGS sequence"/>
</dbReference>
<dbReference type="STRING" id="702745.SAMN05421818_1362"/>
<feature type="signal peptide" evidence="1">
    <location>
        <begin position="1"/>
        <end position="20"/>
    </location>
</feature>
<dbReference type="EMBL" id="FNDQ01000036">
    <property type="protein sequence ID" value="SDH99620.1"/>
    <property type="molecule type" value="Genomic_DNA"/>
</dbReference>
<sequence length="517" mass="57675">MCRLQITILFFILSFTCTWAQNEKVSFPFFLTLQDGTEVPDGLFLPQAEKNNARFTKEGLFLTRQSQFQFGAILMKDMSFTSSNGIEISFEFNVYGGKDESGTDGFIVFLYDAAIKDEDMFMGATGRSMGYVFNRSAEDNKNKRQKGLPGAYLGVGLNMSGNFKVQSFINQYRINGIKGHKWKSPKSDIPGPSHITLRGAEYKLPTGDAMFGYRGYPVLKTVSTLKTDTETDGSGELKDDGTYSFGPSFSKDISFSLRNGGIGENENDDKFRKAFISLIPHKEGGFIISVKIQHGSQLSTVIDKYHYKTKISYYENAEAKYSDFETTSKLQNVIGSDVKLELDASVPERFKVGFAGITGGRVDVHMIRNLLISVPYAAVATDKAFEVCETTMSQFYPFEKDYAYGGHISDPKAGSSLIDPNSFVFYPIEGGQLIDVHHYSDENGLWSYNPKTTLISFQPKGDFSKNGARVRYSIKGKGEGQGEPYGEEMYRSNPAIITLNPLECPIYVNPNIQIKSY</sequence>
<keyword evidence="3" id="KW-1185">Reference proteome</keyword>
<proteinExistence type="predicted"/>